<evidence type="ECO:0000256" key="4">
    <source>
        <dbReference type="ARBA" id="ARBA00022679"/>
    </source>
</evidence>
<dbReference type="GO" id="GO:0007166">
    <property type="term" value="P:cell surface receptor signaling pathway"/>
    <property type="evidence" value="ECO:0007669"/>
    <property type="project" value="InterPro"/>
</dbReference>
<dbReference type="FunFam" id="3.30.200.20:FF:000043">
    <property type="entry name" value="Wall-associated receptor kinase 2"/>
    <property type="match status" value="1"/>
</dbReference>
<dbReference type="PANTHER" id="PTHR27005">
    <property type="entry name" value="WALL-ASSOCIATED RECEPTOR KINASE-LIKE 21"/>
    <property type="match status" value="1"/>
</dbReference>
<dbReference type="InterPro" id="IPR011009">
    <property type="entry name" value="Kinase-like_dom_sf"/>
</dbReference>
<evidence type="ECO:0008006" key="23">
    <source>
        <dbReference type="Google" id="ProtNLM"/>
    </source>
</evidence>
<dbReference type="PANTHER" id="PTHR27005:SF209">
    <property type="entry name" value="OS09G0561500 PROTEIN"/>
    <property type="match status" value="1"/>
</dbReference>
<evidence type="ECO:0000256" key="8">
    <source>
        <dbReference type="ARBA" id="ARBA00022741"/>
    </source>
</evidence>
<feature type="binding site" evidence="16">
    <location>
        <position position="376"/>
    </location>
    <ligand>
        <name>ATP</name>
        <dbReference type="ChEBI" id="CHEBI:30616"/>
    </ligand>
</feature>
<evidence type="ECO:0000256" key="16">
    <source>
        <dbReference type="PROSITE-ProRule" id="PRU10141"/>
    </source>
</evidence>
<dbReference type="InterPro" id="IPR000742">
    <property type="entry name" value="EGF"/>
</dbReference>
<evidence type="ECO:0000313" key="21">
    <source>
        <dbReference type="EMBL" id="WVZ88151.1"/>
    </source>
</evidence>
<proteinExistence type="predicted"/>
<dbReference type="InterPro" id="IPR000719">
    <property type="entry name" value="Prot_kinase_dom"/>
</dbReference>
<dbReference type="InterPro" id="IPR009030">
    <property type="entry name" value="Growth_fac_rcpt_cys_sf"/>
</dbReference>
<dbReference type="SMART" id="SM00181">
    <property type="entry name" value="EGF"/>
    <property type="match status" value="2"/>
</dbReference>
<feature type="signal peptide" evidence="18">
    <location>
        <begin position="1"/>
        <end position="40"/>
    </location>
</feature>
<dbReference type="AlphaFoldDB" id="A0AAQ3X868"/>
<feature type="disulfide bond" evidence="15">
    <location>
        <begin position="206"/>
        <end position="216"/>
    </location>
</feature>
<comment type="subcellular location">
    <subcellularLocation>
        <location evidence="1">Membrane</location>
        <topology evidence="1">Single-pass type I membrane protein</topology>
    </subcellularLocation>
</comment>
<dbReference type="InterPro" id="IPR001245">
    <property type="entry name" value="Ser-Thr/Tyr_kinase_cat_dom"/>
</dbReference>
<dbReference type="InterPro" id="IPR025287">
    <property type="entry name" value="WAK_GUB"/>
</dbReference>
<evidence type="ECO:0000256" key="5">
    <source>
        <dbReference type="ARBA" id="ARBA00022692"/>
    </source>
</evidence>
<keyword evidence="9" id="KW-0418">Kinase</keyword>
<dbReference type="PROSITE" id="PS50026">
    <property type="entry name" value="EGF_3"/>
    <property type="match status" value="1"/>
</dbReference>
<dbReference type="InterPro" id="IPR001881">
    <property type="entry name" value="EGF-like_Ca-bd_dom"/>
</dbReference>
<keyword evidence="6 18" id="KW-0732">Signal</keyword>
<keyword evidence="10 16" id="KW-0067">ATP-binding</keyword>
<gene>
    <name evidence="21" type="ORF">U9M48_034699</name>
</gene>
<accession>A0AAQ3X868</accession>
<dbReference type="Proteomes" id="UP001341281">
    <property type="component" value="Chromosome 08"/>
</dbReference>
<evidence type="ECO:0000256" key="1">
    <source>
        <dbReference type="ARBA" id="ARBA00004479"/>
    </source>
</evidence>
<organism evidence="21 22">
    <name type="scientific">Paspalum notatum var. saurae</name>
    <dbReference type="NCBI Taxonomy" id="547442"/>
    <lineage>
        <taxon>Eukaryota</taxon>
        <taxon>Viridiplantae</taxon>
        <taxon>Streptophyta</taxon>
        <taxon>Embryophyta</taxon>
        <taxon>Tracheophyta</taxon>
        <taxon>Spermatophyta</taxon>
        <taxon>Magnoliopsida</taxon>
        <taxon>Liliopsida</taxon>
        <taxon>Poales</taxon>
        <taxon>Poaceae</taxon>
        <taxon>PACMAD clade</taxon>
        <taxon>Panicoideae</taxon>
        <taxon>Andropogonodae</taxon>
        <taxon>Paspaleae</taxon>
        <taxon>Paspalinae</taxon>
        <taxon>Paspalum</taxon>
    </lineage>
</organism>
<keyword evidence="3 15" id="KW-0245">EGF-like domain</keyword>
<evidence type="ECO:0000256" key="9">
    <source>
        <dbReference type="ARBA" id="ARBA00022777"/>
    </source>
</evidence>
<evidence type="ECO:0000256" key="6">
    <source>
        <dbReference type="ARBA" id="ARBA00022729"/>
    </source>
</evidence>
<dbReference type="PROSITE" id="PS00107">
    <property type="entry name" value="PROTEIN_KINASE_ATP"/>
    <property type="match status" value="1"/>
</dbReference>
<dbReference type="Pfam" id="PF13947">
    <property type="entry name" value="GUB_WAK_bind"/>
    <property type="match status" value="1"/>
</dbReference>
<dbReference type="PROSITE" id="PS00010">
    <property type="entry name" value="ASX_HYDROXYL"/>
    <property type="match status" value="1"/>
</dbReference>
<dbReference type="SUPFAM" id="SSF57184">
    <property type="entry name" value="Growth factor receptor domain"/>
    <property type="match status" value="1"/>
</dbReference>
<dbReference type="SUPFAM" id="SSF56112">
    <property type="entry name" value="Protein kinase-like (PK-like)"/>
    <property type="match status" value="1"/>
</dbReference>
<sequence length="668" mass="73255">MRRYQCLTPPPGACSALLLRLPLLATAVLAVVAAAAGGQAMTIGLPNCTTNCGGVDVPYPFGIEPWCHLQGLKVTCDLINHYKAPWLMYLDNRVVNISLDDSTLSMTHTGGVPISPAVGISMEVLLFAWELRSADAFAPNETRAGNATCLMDSGSTACHSSHSTCRPSTTTYPDGRSNITGYVCRCDEGYKGNAYLSNGCQDIDECALPDNCFGNCTNLPGKYLCECPKGTTGNAYFHDGCVKQHYPNTGNISSNEQSSLVIFSLLCLQFCVSLSGLIIGLGVGSGAMLLFVVLGTTFVIHKIKMWRKKRVRLRFFIQKSWTITTTIDIAERMIVPLEELQKATNNFDKAREIGGGGHGTVYKGILSSLHVVAIKKSKIVIQKEIDEFINEVAILSQMNHRNIVKLLGCCLETEVPLLVYEFVSNGSLHNHLHGINSISISWRDRFRIAVETARALAYLHSLASTPIIHRDVKSPNILLDDNLTVKLSNFGASRYVPTYQTGLDTTVQGTFGYLDPTYHRTGHLTEKSDVYSFVVLMIELLTRKKRVSYRSAQGHSLMHHFVTPLSEGKLNDMLDPQVIREGAGEVIDIAFLAAICVKLVSNDRPTMRQVEMTLESIYAAKDFLSSDDVTEDEEFEETTDLNLKGPFMGSLMDFKLIKPISGVGGANP</sequence>
<keyword evidence="4" id="KW-0808">Transferase</keyword>
<feature type="domain" description="Protein kinase" evidence="19">
    <location>
        <begin position="347"/>
        <end position="624"/>
    </location>
</feature>
<dbReference type="InterPro" id="IPR018097">
    <property type="entry name" value="EGF_Ca-bd_CS"/>
</dbReference>
<dbReference type="EMBL" id="CP144752">
    <property type="protein sequence ID" value="WVZ88151.1"/>
    <property type="molecule type" value="Genomic_DNA"/>
</dbReference>
<evidence type="ECO:0000256" key="12">
    <source>
        <dbReference type="ARBA" id="ARBA00023136"/>
    </source>
</evidence>
<dbReference type="FunFam" id="1.10.510.10:FF:000084">
    <property type="entry name" value="Wall-associated receptor kinase 2"/>
    <property type="match status" value="1"/>
</dbReference>
<evidence type="ECO:0000256" key="7">
    <source>
        <dbReference type="ARBA" id="ARBA00022737"/>
    </source>
</evidence>
<dbReference type="InterPro" id="IPR045274">
    <property type="entry name" value="WAK-like"/>
</dbReference>
<keyword evidence="12 17" id="KW-0472">Membrane</keyword>
<feature type="chain" id="PRO_5043036661" description="Protein kinase domain-containing protein" evidence="18">
    <location>
        <begin position="41"/>
        <end position="668"/>
    </location>
</feature>
<name>A0AAQ3X868_PASNO</name>
<evidence type="ECO:0000256" key="2">
    <source>
        <dbReference type="ARBA" id="ARBA00022527"/>
    </source>
</evidence>
<dbReference type="GO" id="GO:0004674">
    <property type="term" value="F:protein serine/threonine kinase activity"/>
    <property type="evidence" value="ECO:0007669"/>
    <property type="project" value="UniProtKB-KW"/>
</dbReference>
<evidence type="ECO:0000256" key="3">
    <source>
        <dbReference type="ARBA" id="ARBA00022536"/>
    </source>
</evidence>
<evidence type="ECO:0000256" key="14">
    <source>
        <dbReference type="ARBA" id="ARBA00023180"/>
    </source>
</evidence>
<keyword evidence="5 17" id="KW-0812">Transmembrane</keyword>
<dbReference type="Pfam" id="PF07714">
    <property type="entry name" value="PK_Tyr_Ser-Thr"/>
    <property type="match status" value="1"/>
</dbReference>
<dbReference type="GO" id="GO:0005524">
    <property type="term" value="F:ATP binding"/>
    <property type="evidence" value="ECO:0007669"/>
    <property type="project" value="UniProtKB-UniRule"/>
</dbReference>
<keyword evidence="2" id="KW-0723">Serine/threonine-protein kinase</keyword>
<reference evidence="21 22" key="1">
    <citation type="submission" date="2024-02" db="EMBL/GenBank/DDBJ databases">
        <title>High-quality chromosome-scale genome assembly of Pensacola bahiagrass (Paspalum notatum Flugge var. saurae).</title>
        <authorList>
            <person name="Vega J.M."/>
            <person name="Podio M."/>
            <person name="Orjuela J."/>
            <person name="Siena L.A."/>
            <person name="Pessino S.C."/>
            <person name="Combes M.C."/>
            <person name="Mariac C."/>
            <person name="Albertini E."/>
            <person name="Pupilli F."/>
            <person name="Ortiz J.P.A."/>
            <person name="Leblanc O."/>
        </authorList>
    </citation>
    <scope>NUCLEOTIDE SEQUENCE [LARGE SCALE GENOMIC DNA]</scope>
    <source>
        <strain evidence="21">R1</strain>
        <tissue evidence="21">Leaf</tissue>
    </source>
</reference>
<dbReference type="CDD" id="cd00054">
    <property type="entry name" value="EGF_CA"/>
    <property type="match status" value="1"/>
</dbReference>
<dbReference type="PROSITE" id="PS50011">
    <property type="entry name" value="PROTEIN_KINASE_DOM"/>
    <property type="match status" value="1"/>
</dbReference>
<feature type="domain" description="EGF-like" evidence="20">
    <location>
        <begin position="202"/>
        <end position="238"/>
    </location>
</feature>
<evidence type="ECO:0000256" key="17">
    <source>
        <dbReference type="SAM" id="Phobius"/>
    </source>
</evidence>
<dbReference type="SMART" id="SM00179">
    <property type="entry name" value="EGF_CA"/>
    <property type="match status" value="1"/>
</dbReference>
<dbReference type="Gene3D" id="1.10.510.10">
    <property type="entry name" value="Transferase(Phosphotransferase) domain 1"/>
    <property type="match status" value="1"/>
</dbReference>
<dbReference type="Gene3D" id="2.10.25.10">
    <property type="entry name" value="Laminin"/>
    <property type="match status" value="1"/>
</dbReference>
<evidence type="ECO:0000256" key="15">
    <source>
        <dbReference type="PROSITE-ProRule" id="PRU00076"/>
    </source>
</evidence>
<evidence type="ECO:0000259" key="20">
    <source>
        <dbReference type="PROSITE" id="PS50026"/>
    </source>
</evidence>
<keyword evidence="11 17" id="KW-1133">Transmembrane helix</keyword>
<keyword evidence="7" id="KW-0677">Repeat</keyword>
<dbReference type="SMART" id="SM00220">
    <property type="entry name" value="S_TKc"/>
    <property type="match status" value="1"/>
</dbReference>
<dbReference type="InterPro" id="IPR000152">
    <property type="entry name" value="EGF-type_Asp/Asn_hydroxyl_site"/>
</dbReference>
<comment type="caution">
    <text evidence="15">Lacks conserved residue(s) required for the propagation of feature annotation.</text>
</comment>
<keyword evidence="13 15" id="KW-1015">Disulfide bond</keyword>
<evidence type="ECO:0000256" key="18">
    <source>
        <dbReference type="SAM" id="SignalP"/>
    </source>
</evidence>
<dbReference type="InterPro" id="IPR008271">
    <property type="entry name" value="Ser/Thr_kinase_AS"/>
</dbReference>
<keyword evidence="8 16" id="KW-0547">Nucleotide-binding</keyword>
<keyword evidence="22" id="KW-1185">Reference proteome</keyword>
<dbReference type="InterPro" id="IPR017441">
    <property type="entry name" value="Protein_kinase_ATP_BS"/>
</dbReference>
<evidence type="ECO:0000313" key="22">
    <source>
        <dbReference type="Proteomes" id="UP001341281"/>
    </source>
</evidence>
<dbReference type="PROSITE" id="PS01187">
    <property type="entry name" value="EGF_CA"/>
    <property type="match status" value="1"/>
</dbReference>
<feature type="transmembrane region" description="Helical" evidence="17">
    <location>
        <begin position="274"/>
        <end position="300"/>
    </location>
</feature>
<protein>
    <recommendedName>
        <fullName evidence="23">Protein kinase domain-containing protein</fullName>
    </recommendedName>
</protein>
<dbReference type="Gene3D" id="3.30.200.20">
    <property type="entry name" value="Phosphorylase Kinase, domain 1"/>
    <property type="match status" value="1"/>
</dbReference>
<evidence type="ECO:0000259" key="19">
    <source>
        <dbReference type="PROSITE" id="PS50011"/>
    </source>
</evidence>
<evidence type="ECO:0000256" key="13">
    <source>
        <dbReference type="ARBA" id="ARBA00023157"/>
    </source>
</evidence>
<dbReference type="GO" id="GO:0030247">
    <property type="term" value="F:polysaccharide binding"/>
    <property type="evidence" value="ECO:0007669"/>
    <property type="project" value="InterPro"/>
</dbReference>
<dbReference type="GO" id="GO:0005509">
    <property type="term" value="F:calcium ion binding"/>
    <property type="evidence" value="ECO:0007669"/>
    <property type="project" value="InterPro"/>
</dbReference>
<keyword evidence="14" id="KW-0325">Glycoprotein</keyword>
<dbReference type="GO" id="GO:0005886">
    <property type="term" value="C:plasma membrane"/>
    <property type="evidence" value="ECO:0007669"/>
    <property type="project" value="TreeGrafter"/>
</dbReference>
<evidence type="ECO:0000256" key="10">
    <source>
        <dbReference type="ARBA" id="ARBA00022840"/>
    </source>
</evidence>
<evidence type="ECO:0000256" key="11">
    <source>
        <dbReference type="ARBA" id="ARBA00022989"/>
    </source>
</evidence>
<dbReference type="PROSITE" id="PS00108">
    <property type="entry name" value="PROTEIN_KINASE_ST"/>
    <property type="match status" value="1"/>
</dbReference>